<dbReference type="InterPro" id="IPR008309">
    <property type="entry name" value="YdbL"/>
</dbReference>
<dbReference type="Pfam" id="PF07027">
    <property type="entry name" value="DUF1318"/>
    <property type="match status" value="1"/>
</dbReference>
<feature type="compositionally biased region" description="Basic and acidic residues" evidence="1">
    <location>
        <begin position="113"/>
        <end position="128"/>
    </location>
</feature>
<keyword evidence="4" id="KW-1185">Reference proteome</keyword>
<gene>
    <name evidence="3" type="ORF">RPR59_05215</name>
</gene>
<name>A0ABZ0BCS1_9SPHN</name>
<dbReference type="Proteomes" id="UP001302249">
    <property type="component" value="Chromosome"/>
</dbReference>
<evidence type="ECO:0000313" key="4">
    <source>
        <dbReference type="Proteomes" id="UP001302249"/>
    </source>
</evidence>
<feature type="chain" id="PRO_5046605882" evidence="2">
    <location>
        <begin position="27"/>
        <end position="128"/>
    </location>
</feature>
<reference evidence="3 4" key="1">
    <citation type="submission" date="2023-09" db="EMBL/GenBank/DDBJ databases">
        <authorList>
            <person name="Rey-Velasco X."/>
        </authorList>
    </citation>
    <scope>NUCLEOTIDE SEQUENCE [LARGE SCALE GENOMIC DNA]</scope>
    <source>
        <strain evidence="3 4">W311</strain>
    </source>
</reference>
<evidence type="ECO:0000256" key="1">
    <source>
        <dbReference type="SAM" id="MobiDB-lite"/>
    </source>
</evidence>
<evidence type="ECO:0000256" key="2">
    <source>
        <dbReference type="SAM" id="SignalP"/>
    </source>
</evidence>
<dbReference type="EMBL" id="CP135076">
    <property type="protein sequence ID" value="WNO54653.1"/>
    <property type="molecule type" value="Genomic_DNA"/>
</dbReference>
<proteinExistence type="predicted"/>
<sequence length="128" mass="13433">MRIAKHIIIGLAAASAVGGMATSAYAQRNPAYAQARAAGKIGEKPDGYVGIVGAPTPELQKIVSSINIQRKAVYTKQAEQGGGTVEQRAFVAGCNLIERTKPGEMYMTPGGAWKERGSGAPERDSRCV</sequence>
<protein>
    <submittedName>
        <fullName evidence="3">YdbL family protein</fullName>
    </submittedName>
</protein>
<feature type="signal peptide" evidence="2">
    <location>
        <begin position="1"/>
        <end position="26"/>
    </location>
</feature>
<keyword evidence="2" id="KW-0732">Signal</keyword>
<organism evidence="3 4">
    <name type="scientific">Stakelama saccharophila</name>
    <dbReference type="NCBI Taxonomy" id="3075605"/>
    <lineage>
        <taxon>Bacteria</taxon>
        <taxon>Pseudomonadati</taxon>
        <taxon>Pseudomonadota</taxon>
        <taxon>Alphaproteobacteria</taxon>
        <taxon>Sphingomonadales</taxon>
        <taxon>Sphingomonadaceae</taxon>
        <taxon>Stakelama</taxon>
    </lineage>
</organism>
<evidence type="ECO:0000313" key="3">
    <source>
        <dbReference type="EMBL" id="WNO54653.1"/>
    </source>
</evidence>
<feature type="region of interest" description="Disordered" evidence="1">
    <location>
        <begin position="107"/>
        <end position="128"/>
    </location>
</feature>
<accession>A0ABZ0BCS1</accession>
<dbReference type="RefSeq" id="WP_313917383.1">
    <property type="nucleotide sequence ID" value="NZ_CP135076.1"/>
</dbReference>